<dbReference type="InterPro" id="IPR039884">
    <property type="entry name" value="R3HC1/R3HCL"/>
</dbReference>
<dbReference type="PANTHER" id="PTHR21678:SF6">
    <property type="entry name" value="R3H AND COILED-COIL DOMAIN-CONTAINING PROTEIN 1"/>
    <property type="match status" value="1"/>
</dbReference>
<feature type="domain" description="R3H" evidence="2">
    <location>
        <begin position="20"/>
        <end position="85"/>
    </location>
</feature>
<evidence type="ECO:0000259" key="2">
    <source>
        <dbReference type="PROSITE" id="PS51061"/>
    </source>
</evidence>
<keyword evidence="4" id="KW-1185">Reference proteome</keyword>
<dbReference type="SUPFAM" id="SSF82708">
    <property type="entry name" value="R3H domain"/>
    <property type="match status" value="1"/>
</dbReference>
<comment type="caution">
    <text evidence="3">The sequence shown here is derived from an EMBL/GenBank/DDBJ whole genome shotgun (WGS) entry which is preliminary data.</text>
</comment>
<feature type="non-terminal residue" evidence="3">
    <location>
        <position position="1"/>
    </location>
</feature>
<accession>A0A851UNR9</accession>
<dbReference type="InterPro" id="IPR012677">
    <property type="entry name" value="Nucleotide-bd_a/b_plait_sf"/>
</dbReference>
<proteinExistence type="predicted"/>
<dbReference type="CDD" id="cd02638">
    <property type="entry name" value="R3H_unknown_1"/>
    <property type="match status" value="1"/>
</dbReference>
<organism evidence="3 4">
    <name type="scientific">Elachura formosa</name>
    <name type="common">spotted wren-babbler</name>
    <dbReference type="NCBI Taxonomy" id="1463973"/>
    <lineage>
        <taxon>Eukaryota</taxon>
        <taxon>Metazoa</taxon>
        <taxon>Chordata</taxon>
        <taxon>Craniata</taxon>
        <taxon>Vertebrata</taxon>
        <taxon>Euteleostomi</taxon>
        <taxon>Archelosauria</taxon>
        <taxon>Archosauria</taxon>
        <taxon>Dinosauria</taxon>
        <taxon>Saurischia</taxon>
        <taxon>Theropoda</taxon>
        <taxon>Coelurosauria</taxon>
        <taxon>Aves</taxon>
        <taxon>Neognathae</taxon>
        <taxon>Neoaves</taxon>
        <taxon>Telluraves</taxon>
        <taxon>Australaves</taxon>
        <taxon>Passeriformes</taxon>
        <taxon>Elachuridae</taxon>
        <taxon>Elachura</taxon>
    </lineage>
</organism>
<dbReference type="OrthoDB" id="5418203at2759"/>
<gene>
    <name evidence="3" type="primary">R3hcc1</name>
    <name evidence="3" type="ORF">ELAFOR_R01343</name>
</gene>
<sequence length="475" mass="52011">PAATLALRPMDGVFLSPSEDEFVGRIAEELEHFMLQGQHQRVLLFPPLSSRLRYLIHRTVENMELLSSFSVGEGWRRRTVICHSAVRLPNEPTSDQKPGSNPARAQRPAQPWGRGGRGPRLRHAGDTHGDPRASVGSGRITRPPRKRPDKALYVPKGVRRKANWREREPEPDGDAAPGGENCPKNSSGDAQQEGGEDGGSPGKQQETEEGNVPAGGGGGEVPSSGNSDSCQQGSRDKDCAHSLTSGHGKHPREAEEQEAEGFEGRLRGEKQPSQDSGGSAYVAEALWRGLDLAAGDREGTRQSSLEDDCTAELLAEIVGNLTVKDISIERISVDYCSYGEAQVSEGDLGHVTEIYDFPSSLKTEDLMEIFSDFHEGGFKIQWVDDTHALGIFSSLSTASQALGRRYPCLKIRPLIHASRQSKLKALQRPKLLHLGKERPQTDTAVARRLVSHALGWRHRQQEAEVSQPESLDQEE</sequence>
<dbReference type="Gene3D" id="3.30.1370.50">
    <property type="entry name" value="R3H-like domain"/>
    <property type="match status" value="1"/>
</dbReference>
<dbReference type="PANTHER" id="PTHR21678">
    <property type="entry name" value="GROWTH INHIBITION AND DIFFERENTIATION RELATED PROTEIN 88"/>
    <property type="match status" value="1"/>
</dbReference>
<dbReference type="AlphaFoldDB" id="A0A851UNR9"/>
<feature type="region of interest" description="Disordered" evidence="1">
    <location>
        <begin position="86"/>
        <end position="279"/>
    </location>
</feature>
<feature type="compositionally biased region" description="Basic and acidic residues" evidence="1">
    <location>
        <begin position="262"/>
        <end position="272"/>
    </location>
</feature>
<name>A0A851UNR9_9PASS</name>
<evidence type="ECO:0000256" key="1">
    <source>
        <dbReference type="SAM" id="MobiDB-lite"/>
    </source>
</evidence>
<evidence type="ECO:0000313" key="4">
    <source>
        <dbReference type="Proteomes" id="UP000623542"/>
    </source>
</evidence>
<dbReference type="InterPro" id="IPR001374">
    <property type="entry name" value="R3H_dom"/>
</dbReference>
<dbReference type="SMART" id="SM00393">
    <property type="entry name" value="R3H"/>
    <property type="match status" value="1"/>
</dbReference>
<protein>
    <submittedName>
        <fullName evidence="3">R3HC1 protein</fullName>
    </submittedName>
</protein>
<dbReference type="Proteomes" id="UP000623542">
    <property type="component" value="Unassembled WGS sequence"/>
</dbReference>
<dbReference type="Pfam" id="PF01424">
    <property type="entry name" value="R3H"/>
    <property type="match status" value="1"/>
</dbReference>
<dbReference type="PROSITE" id="PS51061">
    <property type="entry name" value="R3H"/>
    <property type="match status" value="1"/>
</dbReference>
<dbReference type="InterPro" id="IPR036867">
    <property type="entry name" value="R3H_dom_sf"/>
</dbReference>
<evidence type="ECO:0000313" key="3">
    <source>
        <dbReference type="EMBL" id="NXD30626.1"/>
    </source>
</evidence>
<dbReference type="GO" id="GO:0003676">
    <property type="term" value="F:nucleic acid binding"/>
    <property type="evidence" value="ECO:0007669"/>
    <property type="project" value="UniProtKB-UniRule"/>
</dbReference>
<reference evidence="3" key="1">
    <citation type="submission" date="2019-09" db="EMBL/GenBank/DDBJ databases">
        <title>Bird 10,000 Genomes (B10K) Project - Family phase.</title>
        <authorList>
            <person name="Zhang G."/>
        </authorList>
    </citation>
    <scope>NUCLEOTIDE SEQUENCE</scope>
    <source>
        <strain evidence="3">B10K-IZCAS-20218</strain>
        <tissue evidence="3">Blood</tissue>
    </source>
</reference>
<dbReference type="Gene3D" id="3.30.70.330">
    <property type="match status" value="1"/>
</dbReference>
<dbReference type="EMBL" id="WBNG01001500">
    <property type="protein sequence ID" value="NXD30626.1"/>
    <property type="molecule type" value="Genomic_DNA"/>
</dbReference>
<feature type="non-terminal residue" evidence="3">
    <location>
        <position position="475"/>
    </location>
</feature>